<dbReference type="AlphaFoldDB" id="A0AAW0F506"/>
<reference evidence="3 4" key="1">
    <citation type="journal article" date="2021" name="MBio">
        <title>A New Model Trypanosomatid, Novymonas esmeraldas: Genomic Perception of Its 'Candidatus Pandoraea novymonadis' Endosymbiont.</title>
        <authorList>
            <person name="Zakharova A."/>
            <person name="Saura A."/>
            <person name="Butenko A."/>
            <person name="Podesvova L."/>
            <person name="Warmusova S."/>
            <person name="Kostygov A.Y."/>
            <person name="Nenarokova A."/>
            <person name="Lukes J."/>
            <person name="Opperdoes F.R."/>
            <person name="Yurchenko V."/>
        </authorList>
    </citation>
    <scope>NUCLEOTIDE SEQUENCE [LARGE SCALE GENOMIC DNA]</scope>
    <source>
        <strain evidence="3 4">E262AT.01</strain>
    </source>
</reference>
<evidence type="ECO:0000313" key="3">
    <source>
        <dbReference type="EMBL" id="KAK7200764.1"/>
    </source>
</evidence>
<proteinExistence type="predicted"/>
<keyword evidence="4" id="KW-1185">Reference proteome</keyword>
<keyword evidence="2" id="KW-0812">Transmembrane</keyword>
<comment type="caution">
    <text evidence="3">The sequence shown here is derived from an EMBL/GenBank/DDBJ whole genome shotgun (WGS) entry which is preliminary data.</text>
</comment>
<gene>
    <name evidence="3" type="ORF">NESM_000134600</name>
</gene>
<feature type="transmembrane region" description="Helical" evidence="2">
    <location>
        <begin position="151"/>
        <end position="171"/>
    </location>
</feature>
<protein>
    <submittedName>
        <fullName evidence="3">Uncharacterized protein</fullName>
    </submittedName>
</protein>
<name>A0AAW0F506_9TRYP</name>
<evidence type="ECO:0000256" key="2">
    <source>
        <dbReference type="SAM" id="Phobius"/>
    </source>
</evidence>
<feature type="transmembrane region" description="Helical" evidence="2">
    <location>
        <begin position="57"/>
        <end position="80"/>
    </location>
</feature>
<keyword evidence="2" id="KW-0472">Membrane</keyword>
<organism evidence="3 4">
    <name type="scientific">Novymonas esmeraldas</name>
    <dbReference type="NCBI Taxonomy" id="1808958"/>
    <lineage>
        <taxon>Eukaryota</taxon>
        <taxon>Discoba</taxon>
        <taxon>Euglenozoa</taxon>
        <taxon>Kinetoplastea</taxon>
        <taxon>Metakinetoplastina</taxon>
        <taxon>Trypanosomatida</taxon>
        <taxon>Trypanosomatidae</taxon>
        <taxon>Novymonas</taxon>
    </lineage>
</organism>
<dbReference type="Proteomes" id="UP001430356">
    <property type="component" value="Unassembled WGS sequence"/>
</dbReference>
<evidence type="ECO:0000256" key="1">
    <source>
        <dbReference type="SAM" id="MobiDB-lite"/>
    </source>
</evidence>
<accession>A0AAW0F506</accession>
<sequence length="307" mass="35591">MSLWPFRTGNDDRFQTSSSGSSGAEDIYAAVRSGALPPHPYGVEVGHYMEWRWRRGFVQSVFPVTCYGAMAGFCVGFRQSRVEGRYVGRYRIMWRYTSTFAAVGLLTSAFHHLLVVRNNYHDKVHYPVVAGTAGAVVLSVASQMGTIGQGMFVGGFLGVMYGLGCYGMTYYQRRRLRVFLHEQQVRQVPVYKVSPELQPMYRAFLYDNRPLEEEDMRSREAVTLSRSIDNTRLDAHTFMNNMTPEVFDWVNFPDWWPLKWPMQTEEEQILLERQRSEEVERRKTMILETEDGGLLKRKNRAKAFRDQ</sequence>
<dbReference type="EMBL" id="JAECZO010000008">
    <property type="protein sequence ID" value="KAK7200764.1"/>
    <property type="molecule type" value="Genomic_DNA"/>
</dbReference>
<evidence type="ECO:0000313" key="4">
    <source>
        <dbReference type="Proteomes" id="UP001430356"/>
    </source>
</evidence>
<feature type="transmembrane region" description="Helical" evidence="2">
    <location>
        <begin position="92"/>
        <end position="114"/>
    </location>
</feature>
<keyword evidence="2" id="KW-1133">Transmembrane helix</keyword>
<feature type="region of interest" description="Disordered" evidence="1">
    <location>
        <begin position="1"/>
        <end position="22"/>
    </location>
</feature>